<accession>A0A5C6RPT6</accession>
<comment type="caution">
    <text evidence="2">The sequence shown here is derived from an EMBL/GenBank/DDBJ whole genome shotgun (WGS) entry which is preliminary data.</text>
</comment>
<keyword evidence="1" id="KW-0732">Signal</keyword>
<evidence type="ECO:0000313" key="2">
    <source>
        <dbReference type="EMBL" id="TXB64376.1"/>
    </source>
</evidence>
<dbReference type="Proteomes" id="UP000321721">
    <property type="component" value="Unassembled WGS sequence"/>
</dbReference>
<keyword evidence="3" id="KW-1185">Reference proteome</keyword>
<dbReference type="AlphaFoldDB" id="A0A5C6RPT6"/>
<name>A0A5C6RPT6_9FLAO</name>
<evidence type="ECO:0000256" key="1">
    <source>
        <dbReference type="SAM" id="SignalP"/>
    </source>
</evidence>
<sequence length="299" mass="34441">MKKGIYILSLVLLICNISFAQFVGKDGVSKALFYLQKEELDSAKKYIDEASVDSTISSQAKTFYYKGFIYKELYKKRQKDDKNSNFRLEAIDALKKLMETDKDKEFTESSSKMLNYLASTLYNDAARSLTPETYELAEGNFDKFKETMKLSNPDAELISQDVKFKLALASMLNQYAQQNNALDSAKKDQIRLIYKEVLALDSNNGSAHYNVGILYYNDAADIINNMDYDMDLERLNELQDVCIDLFLKALPHMKKSYELGYNRRETLIGLGNIFHGLNDEEKETIYKKELEELESTDEK</sequence>
<dbReference type="InterPro" id="IPR011990">
    <property type="entry name" value="TPR-like_helical_dom_sf"/>
</dbReference>
<proteinExistence type="predicted"/>
<evidence type="ECO:0000313" key="3">
    <source>
        <dbReference type="Proteomes" id="UP000321721"/>
    </source>
</evidence>
<feature type="signal peptide" evidence="1">
    <location>
        <begin position="1"/>
        <end position="20"/>
    </location>
</feature>
<feature type="chain" id="PRO_5023120066" description="Tetratricopeptide repeat protein" evidence="1">
    <location>
        <begin position="21"/>
        <end position="299"/>
    </location>
</feature>
<dbReference type="Gene3D" id="1.25.40.10">
    <property type="entry name" value="Tetratricopeptide repeat domain"/>
    <property type="match status" value="1"/>
</dbReference>
<dbReference type="EMBL" id="VOOS01000005">
    <property type="protein sequence ID" value="TXB64376.1"/>
    <property type="molecule type" value="Genomic_DNA"/>
</dbReference>
<organism evidence="2 3">
    <name type="scientific">Vicingus serpentipes</name>
    <dbReference type="NCBI Taxonomy" id="1926625"/>
    <lineage>
        <taxon>Bacteria</taxon>
        <taxon>Pseudomonadati</taxon>
        <taxon>Bacteroidota</taxon>
        <taxon>Flavobacteriia</taxon>
        <taxon>Flavobacteriales</taxon>
        <taxon>Vicingaceae</taxon>
        <taxon>Vicingus</taxon>
    </lineage>
</organism>
<gene>
    <name evidence="2" type="ORF">FRY74_11330</name>
</gene>
<evidence type="ECO:0008006" key="4">
    <source>
        <dbReference type="Google" id="ProtNLM"/>
    </source>
</evidence>
<dbReference type="RefSeq" id="WP_147101697.1">
    <property type="nucleotide sequence ID" value="NZ_VOOS01000005.1"/>
</dbReference>
<dbReference type="OrthoDB" id="1149028at2"/>
<protein>
    <recommendedName>
        <fullName evidence="4">Tetratricopeptide repeat protein</fullName>
    </recommendedName>
</protein>
<reference evidence="2 3" key="1">
    <citation type="submission" date="2019-08" db="EMBL/GenBank/DDBJ databases">
        <title>Genome of Vicingus serpentipes NCIMB 15042.</title>
        <authorList>
            <person name="Bowman J.P."/>
        </authorList>
    </citation>
    <scope>NUCLEOTIDE SEQUENCE [LARGE SCALE GENOMIC DNA]</scope>
    <source>
        <strain evidence="2 3">NCIMB 15042</strain>
    </source>
</reference>